<evidence type="ECO:0000313" key="3">
    <source>
        <dbReference type="EMBL" id="EXJ68686.1"/>
    </source>
</evidence>
<dbReference type="STRING" id="1182543.W9WVK4"/>
<dbReference type="PANTHER" id="PTHR43569:SF2">
    <property type="entry name" value="AMIDOHYDROLASE-RELATED DOMAIN-CONTAINING PROTEIN"/>
    <property type="match status" value="1"/>
</dbReference>
<dbReference type="GO" id="GO:0016787">
    <property type="term" value="F:hydrolase activity"/>
    <property type="evidence" value="ECO:0007669"/>
    <property type="project" value="InterPro"/>
</dbReference>
<dbReference type="Gene3D" id="3.20.20.140">
    <property type="entry name" value="Metal-dependent hydrolases"/>
    <property type="match status" value="1"/>
</dbReference>
<evidence type="ECO:0000313" key="4">
    <source>
        <dbReference type="Proteomes" id="UP000019471"/>
    </source>
</evidence>
<comment type="caution">
    <text evidence="3">The sequence shown here is derived from an EMBL/GenBank/DDBJ whole genome shotgun (WGS) entry which is preliminary data.</text>
</comment>
<keyword evidence="4" id="KW-1185">Reference proteome</keyword>
<dbReference type="OrthoDB" id="2135488at2759"/>
<dbReference type="InterPro" id="IPR052350">
    <property type="entry name" value="Metallo-dep_Lactonases"/>
</dbReference>
<dbReference type="Proteomes" id="UP000019471">
    <property type="component" value="Unassembled WGS sequence"/>
</dbReference>
<dbReference type="SUPFAM" id="SSF51556">
    <property type="entry name" value="Metallo-dependent hydrolases"/>
    <property type="match status" value="1"/>
</dbReference>
<reference evidence="3 4" key="1">
    <citation type="submission" date="2013-03" db="EMBL/GenBank/DDBJ databases">
        <title>The Genome Sequence of Cladophialophora psammophila CBS 110553.</title>
        <authorList>
            <consortium name="The Broad Institute Genomics Platform"/>
            <person name="Cuomo C."/>
            <person name="de Hoog S."/>
            <person name="Gorbushina A."/>
            <person name="Walker B."/>
            <person name="Young S.K."/>
            <person name="Zeng Q."/>
            <person name="Gargeya S."/>
            <person name="Fitzgerald M."/>
            <person name="Haas B."/>
            <person name="Abouelleil A."/>
            <person name="Allen A.W."/>
            <person name="Alvarado L."/>
            <person name="Arachchi H.M."/>
            <person name="Berlin A.M."/>
            <person name="Chapman S.B."/>
            <person name="Gainer-Dewar J."/>
            <person name="Goldberg J."/>
            <person name="Griggs A."/>
            <person name="Gujja S."/>
            <person name="Hansen M."/>
            <person name="Howarth C."/>
            <person name="Imamovic A."/>
            <person name="Ireland A."/>
            <person name="Larimer J."/>
            <person name="McCowan C."/>
            <person name="Murphy C."/>
            <person name="Pearson M."/>
            <person name="Poon T.W."/>
            <person name="Priest M."/>
            <person name="Roberts A."/>
            <person name="Saif S."/>
            <person name="Shea T."/>
            <person name="Sisk P."/>
            <person name="Sykes S."/>
            <person name="Wortman J."/>
            <person name="Nusbaum C."/>
            <person name="Birren B."/>
        </authorList>
    </citation>
    <scope>NUCLEOTIDE SEQUENCE [LARGE SCALE GENOMIC DNA]</scope>
    <source>
        <strain evidence="3 4">CBS 110553</strain>
    </source>
</reference>
<sequence>MASQLVSSATNYKIDSHIHLYAASHIPSLSWTRDLAKGHPLNRQYSLDEYRVATQDLSDELQGFVFLETDRKSGLPDTQWQDALAEVDFLLRIARGSPREGEGHQPEDAKLVLGIVPWAPVPAGEEGLANYVRQVQDRAGKEWPLIKGFRYLVQDKPAGVMLQEEFISGLQWLGTHGLTFDLGVDARSGGMYQLQEACTMMERLYADAGGSGNVLKIVINHFCKPNLRLSAAQAAPASGDGLGSHPDFMRWKECIEQMARYQSTYMKLSGLFSELPKQDEATPIDVAALVARTKPWVDVVFKAFRPSRIMFGSDWPVCNVGGPGVAKSWSHWHALVEAILTSQNLTPDERGQIWSGTAIKAYGIILPTSEDLQ</sequence>
<dbReference type="RefSeq" id="XP_007747252.1">
    <property type="nucleotide sequence ID" value="XM_007749062.1"/>
</dbReference>
<dbReference type="eggNOG" id="ENOG502RZT7">
    <property type="taxonomic scope" value="Eukaryota"/>
</dbReference>
<comment type="similarity">
    <text evidence="1">Belongs to the metallo-dependent hydrolases superfamily.</text>
</comment>
<feature type="domain" description="Amidohydrolase-related" evidence="2">
    <location>
        <begin position="116"/>
        <end position="364"/>
    </location>
</feature>
<dbReference type="PANTHER" id="PTHR43569">
    <property type="entry name" value="AMIDOHYDROLASE"/>
    <property type="match status" value="1"/>
</dbReference>
<proteinExistence type="inferred from homology"/>
<name>W9WVK4_9EURO</name>
<dbReference type="EMBL" id="AMGX01000013">
    <property type="protein sequence ID" value="EXJ68686.1"/>
    <property type="molecule type" value="Genomic_DNA"/>
</dbReference>
<protein>
    <recommendedName>
        <fullName evidence="2">Amidohydrolase-related domain-containing protein</fullName>
    </recommendedName>
</protein>
<dbReference type="InterPro" id="IPR032466">
    <property type="entry name" value="Metal_Hydrolase"/>
</dbReference>
<gene>
    <name evidence="3" type="ORF">A1O5_08480</name>
</gene>
<organism evidence="3 4">
    <name type="scientific">Cladophialophora psammophila CBS 110553</name>
    <dbReference type="NCBI Taxonomy" id="1182543"/>
    <lineage>
        <taxon>Eukaryota</taxon>
        <taxon>Fungi</taxon>
        <taxon>Dikarya</taxon>
        <taxon>Ascomycota</taxon>
        <taxon>Pezizomycotina</taxon>
        <taxon>Eurotiomycetes</taxon>
        <taxon>Chaetothyriomycetidae</taxon>
        <taxon>Chaetothyriales</taxon>
        <taxon>Herpotrichiellaceae</taxon>
        <taxon>Cladophialophora</taxon>
    </lineage>
</organism>
<dbReference type="Pfam" id="PF04909">
    <property type="entry name" value="Amidohydro_2"/>
    <property type="match status" value="1"/>
</dbReference>
<accession>W9WVK4</accession>
<dbReference type="GeneID" id="19193179"/>
<dbReference type="HOGENOM" id="CLU_044590_1_0_1"/>
<evidence type="ECO:0000259" key="2">
    <source>
        <dbReference type="Pfam" id="PF04909"/>
    </source>
</evidence>
<evidence type="ECO:0000256" key="1">
    <source>
        <dbReference type="ARBA" id="ARBA00038310"/>
    </source>
</evidence>
<dbReference type="AlphaFoldDB" id="W9WVK4"/>
<dbReference type="InterPro" id="IPR006680">
    <property type="entry name" value="Amidohydro-rel"/>
</dbReference>